<evidence type="ECO:0000313" key="1">
    <source>
        <dbReference type="EMBL" id="KJH41514.1"/>
    </source>
</evidence>
<accession>A0A0D8XCX9</accession>
<gene>
    <name evidence="1" type="ORF">DICVIV_12504</name>
</gene>
<name>A0A0D8XCX9_DICVI</name>
<dbReference type="Proteomes" id="UP000053766">
    <property type="component" value="Unassembled WGS sequence"/>
</dbReference>
<dbReference type="AlphaFoldDB" id="A0A0D8XCX9"/>
<dbReference type="EMBL" id="KN716808">
    <property type="protein sequence ID" value="KJH41514.1"/>
    <property type="molecule type" value="Genomic_DNA"/>
</dbReference>
<reference evidence="2" key="2">
    <citation type="journal article" date="2016" name="Sci. Rep.">
        <title>Dictyocaulus viviparus genome, variome and transcriptome elucidate lungworm biology and support future intervention.</title>
        <authorList>
            <person name="McNulty S.N."/>
            <person name="Strube C."/>
            <person name="Rosa B.A."/>
            <person name="Martin J.C."/>
            <person name="Tyagi R."/>
            <person name="Choi Y.J."/>
            <person name="Wang Q."/>
            <person name="Hallsworth Pepin K."/>
            <person name="Zhang X."/>
            <person name="Ozersky P."/>
            <person name="Wilson R.K."/>
            <person name="Sternberg P.W."/>
            <person name="Gasser R.B."/>
            <person name="Mitreva M."/>
        </authorList>
    </citation>
    <scope>NUCLEOTIDE SEQUENCE [LARGE SCALE GENOMIC DNA]</scope>
    <source>
        <strain evidence="2">HannoverDv2000</strain>
    </source>
</reference>
<protein>
    <submittedName>
        <fullName evidence="1">Uncharacterized protein</fullName>
    </submittedName>
</protein>
<reference evidence="1 2" key="1">
    <citation type="submission" date="2013-11" db="EMBL/GenBank/DDBJ databases">
        <title>Draft genome of the bovine lungworm Dictyocaulus viviparus.</title>
        <authorList>
            <person name="Mitreva M."/>
        </authorList>
    </citation>
    <scope>NUCLEOTIDE SEQUENCE [LARGE SCALE GENOMIC DNA]</scope>
    <source>
        <strain evidence="1 2">HannoverDv2000</strain>
    </source>
</reference>
<evidence type="ECO:0000313" key="2">
    <source>
        <dbReference type="Proteomes" id="UP000053766"/>
    </source>
</evidence>
<keyword evidence="2" id="KW-1185">Reference proteome</keyword>
<sequence>MARSYGRLNHSENCLARPNFQQMTTGLDHNVAKGIKKNFVSSSEGGDHAVVSDGKELWSAKSFRELFSKDQFPADDNGTGPQRR</sequence>
<proteinExistence type="predicted"/>
<organism evidence="1 2">
    <name type="scientific">Dictyocaulus viviparus</name>
    <name type="common">Bovine lungworm</name>
    <dbReference type="NCBI Taxonomy" id="29172"/>
    <lineage>
        <taxon>Eukaryota</taxon>
        <taxon>Metazoa</taxon>
        <taxon>Ecdysozoa</taxon>
        <taxon>Nematoda</taxon>
        <taxon>Chromadorea</taxon>
        <taxon>Rhabditida</taxon>
        <taxon>Rhabditina</taxon>
        <taxon>Rhabditomorpha</taxon>
        <taxon>Strongyloidea</taxon>
        <taxon>Metastrongylidae</taxon>
        <taxon>Dictyocaulus</taxon>
    </lineage>
</organism>